<organism evidence="2 3">
    <name type="scientific">Exophiala xenobiotica</name>
    <dbReference type="NCBI Taxonomy" id="348802"/>
    <lineage>
        <taxon>Eukaryota</taxon>
        <taxon>Fungi</taxon>
        <taxon>Dikarya</taxon>
        <taxon>Ascomycota</taxon>
        <taxon>Pezizomycotina</taxon>
        <taxon>Eurotiomycetes</taxon>
        <taxon>Chaetothyriomycetidae</taxon>
        <taxon>Chaetothyriales</taxon>
        <taxon>Herpotrichiellaceae</taxon>
        <taxon>Exophiala</taxon>
    </lineage>
</organism>
<name>A0A0D2ED15_9EURO</name>
<dbReference type="Gene3D" id="3.40.50.1820">
    <property type="entry name" value="alpha/beta hydrolase"/>
    <property type="match status" value="1"/>
</dbReference>
<dbReference type="InterPro" id="IPR000073">
    <property type="entry name" value="AB_hydrolase_1"/>
</dbReference>
<gene>
    <name evidence="2" type="ORF">PV05_08165</name>
</gene>
<dbReference type="HOGENOM" id="CLU_020336_20_1_1"/>
<sequence>MVVAGHTTLIPLLSFHSDSLSSSSHQSRRSRSHWCFPWRKKERGTARCRRQQRSLGAVLMTMPLTAAEILAHPAYNTVNWDLPPTKKGRCEVAKGRSGGPFKIHYEIHGTGDVKLVWIMGLGAYCTAWKRQTKYFGHQRSSQYSSLVYDNRGMGSSDKPSCRYSTSEMAKDAIDLLRHIGWLPPSSSSSSTSSTPTRDLHVVGVSMGGMIAQEVALLIPQHIASLSLVSTAPRLVRTVPFIENLRQRINMFIPRDIDVQLDEIAHRLFSDEFLKQPDTEQPADSGLNYPTIRDRFAAGELDKRLDREGFTRKGFILQAIAAGWHHKSAKQIAQIAEQVGRERIAVLHGTYDRMITFYHAEMLKEQLGEGIHYKVWEGKGHVLMWEEEDEFNAFLEDLFKRCGGSSR</sequence>
<dbReference type="EMBL" id="KN847321">
    <property type="protein sequence ID" value="KIW52535.1"/>
    <property type="molecule type" value="Genomic_DNA"/>
</dbReference>
<dbReference type="SUPFAM" id="SSF53474">
    <property type="entry name" value="alpha/beta-Hydrolases"/>
    <property type="match status" value="1"/>
</dbReference>
<evidence type="ECO:0000259" key="1">
    <source>
        <dbReference type="Pfam" id="PF12697"/>
    </source>
</evidence>
<protein>
    <recommendedName>
        <fullName evidence="1">AB hydrolase-1 domain-containing protein</fullName>
    </recommendedName>
</protein>
<keyword evidence="3" id="KW-1185">Reference proteome</keyword>
<dbReference type="InterPro" id="IPR050471">
    <property type="entry name" value="AB_hydrolase"/>
</dbReference>
<dbReference type="OrthoDB" id="19657at2759"/>
<dbReference type="STRING" id="348802.A0A0D2ED15"/>
<dbReference type="PANTHER" id="PTHR43433:SF5">
    <property type="entry name" value="AB HYDROLASE-1 DOMAIN-CONTAINING PROTEIN"/>
    <property type="match status" value="1"/>
</dbReference>
<dbReference type="Proteomes" id="UP000054342">
    <property type="component" value="Unassembled WGS sequence"/>
</dbReference>
<dbReference type="PANTHER" id="PTHR43433">
    <property type="entry name" value="HYDROLASE, ALPHA/BETA FOLD FAMILY PROTEIN"/>
    <property type="match status" value="1"/>
</dbReference>
<evidence type="ECO:0000313" key="2">
    <source>
        <dbReference type="EMBL" id="KIW52535.1"/>
    </source>
</evidence>
<evidence type="ECO:0000313" key="3">
    <source>
        <dbReference type="Proteomes" id="UP000054342"/>
    </source>
</evidence>
<reference evidence="2 3" key="1">
    <citation type="submission" date="2015-01" db="EMBL/GenBank/DDBJ databases">
        <title>The Genome Sequence of Exophiala xenobiotica CBS118157.</title>
        <authorList>
            <consortium name="The Broad Institute Genomics Platform"/>
            <person name="Cuomo C."/>
            <person name="de Hoog S."/>
            <person name="Gorbushina A."/>
            <person name="Stielow B."/>
            <person name="Teixiera M."/>
            <person name="Abouelleil A."/>
            <person name="Chapman S.B."/>
            <person name="Priest M."/>
            <person name="Young S.K."/>
            <person name="Wortman J."/>
            <person name="Nusbaum C."/>
            <person name="Birren B."/>
        </authorList>
    </citation>
    <scope>NUCLEOTIDE SEQUENCE [LARGE SCALE GENOMIC DNA]</scope>
    <source>
        <strain evidence="2 3">CBS 118157</strain>
    </source>
</reference>
<dbReference type="AlphaFoldDB" id="A0A0D2ED15"/>
<feature type="domain" description="AB hydrolase-1" evidence="1">
    <location>
        <begin position="107"/>
        <end position="392"/>
    </location>
</feature>
<dbReference type="Pfam" id="PF12697">
    <property type="entry name" value="Abhydrolase_6"/>
    <property type="match status" value="1"/>
</dbReference>
<dbReference type="GeneID" id="25330073"/>
<proteinExistence type="predicted"/>
<dbReference type="InterPro" id="IPR029058">
    <property type="entry name" value="AB_hydrolase_fold"/>
</dbReference>
<accession>A0A0D2ED15</accession>
<dbReference type="RefSeq" id="XP_013313119.1">
    <property type="nucleotide sequence ID" value="XM_013457665.1"/>
</dbReference>